<sequence>MLTGVCQATPWVQDNIPICASIIGQRLAHCSLEAGPEWISMKMQTLVRRRDVLRVALSPPGEEAVRQGWRRFPFLVGEASRPPIR</sequence>
<proteinExistence type="predicted"/>
<evidence type="ECO:0000313" key="1">
    <source>
        <dbReference type="EMBL" id="VVW44424.1"/>
    </source>
</evidence>
<gene>
    <name evidence="1" type="ORF">NYM_LOCUS22032</name>
</gene>
<protein>
    <submittedName>
        <fullName evidence="1">Uncharacterized protein</fullName>
    </submittedName>
</protein>
<dbReference type="EMBL" id="LR721784">
    <property type="protein sequence ID" value="VVW44424.1"/>
    <property type="molecule type" value="Genomic_DNA"/>
</dbReference>
<organism evidence="1">
    <name type="scientific">Nymphaea colorata</name>
    <name type="common">pocket water lily</name>
    <dbReference type="NCBI Taxonomy" id="210225"/>
    <lineage>
        <taxon>Eukaryota</taxon>
        <taxon>Viridiplantae</taxon>
        <taxon>Streptophyta</taxon>
        <taxon>Embryophyta</taxon>
        <taxon>Tracheophyta</taxon>
        <taxon>Spermatophyta</taxon>
        <taxon>Magnoliopsida</taxon>
        <taxon>Nymphaeales</taxon>
        <taxon>Nymphaeaceae</taxon>
        <taxon>Nymphaea</taxon>
    </lineage>
</organism>
<accession>A0A5K1E1U4</accession>
<dbReference type="AlphaFoldDB" id="A0A5K1E1U4"/>
<dbReference type="Gramene" id="NC6G0254870.1">
    <property type="protein sequence ID" value="NC6G0254870.1:cds"/>
    <property type="gene ID" value="NC6G0254870"/>
</dbReference>
<name>A0A5K1E1U4_9MAGN</name>
<reference evidence="1" key="1">
    <citation type="submission" date="2019-09" db="EMBL/GenBank/DDBJ databases">
        <authorList>
            <person name="Zhang L."/>
        </authorList>
    </citation>
    <scope>NUCLEOTIDE SEQUENCE</scope>
</reference>